<feature type="non-terminal residue" evidence="1">
    <location>
        <position position="101"/>
    </location>
</feature>
<evidence type="ECO:0000313" key="1">
    <source>
        <dbReference type="EMBL" id="GAJ23319.1"/>
    </source>
</evidence>
<dbReference type="AlphaFoldDB" id="X1V0U0"/>
<comment type="caution">
    <text evidence="1">The sequence shown here is derived from an EMBL/GenBank/DDBJ whole genome shotgun (WGS) entry which is preliminary data.</text>
</comment>
<organism evidence="1">
    <name type="scientific">marine sediment metagenome</name>
    <dbReference type="NCBI Taxonomy" id="412755"/>
    <lineage>
        <taxon>unclassified sequences</taxon>
        <taxon>metagenomes</taxon>
        <taxon>ecological metagenomes</taxon>
    </lineage>
</organism>
<accession>X1V0U0</accession>
<name>X1V0U0_9ZZZZ</name>
<dbReference type="InterPro" id="IPR038601">
    <property type="entry name" value="MttB-like_sf"/>
</dbReference>
<protein>
    <submittedName>
        <fullName evidence="1">Uncharacterized protein</fullName>
    </submittedName>
</protein>
<sequence length="101" mass="11211">GKVIKFLRKHIEVSVRLGDVLPNFDVISTIGIPSDVSSELSDLYGVLDMYANTEKPLIILVLKDNTISKVFDLLEHLHGNISGKPFVLPYLNPVTPLILNE</sequence>
<dbReference type="Gene3D" id="3.20.20.480">
    <property type="entry name" value="Trimethylamine methyltransferase-like"/>
    <property type="match status" value="1"/>
</dbReference>
<feature type="non-terminal residue" evidence="1">
    <location>
        <position position="1"/>
    </location>
</feature>
<dbReference type="EMBL" id="BARW01041239">
    <property type="protein sequence ID" value="GAJ23319.1"/>
    <property type="molecule type" value="Genomic_DNA"/>
</dbReference>
<proteinExistence type="predicted"/>
<reference evidence="1" key="1">
    <citation type="journal article" date="2014" name="Front. Microbiol.">
        <title>High frequency of phylogenetically diverse reductive dehalogenase-homologous genes in deep subseafloor sedimentary metagenomes.</title>
        <authorList>
            <person name="Kawai M."/>
            <person name="Futagami T."/>
            <person name="Toyoda A."/>
            <person name="Takaki Y."/>
            <person name="Nishi S."/>
            <person name="Hori S."/>
            <person name="Arai W."/>
            <person name="Tsubouchi T."/>
            <person name="Morono Y."/>
            <person name="Uchiyama I."/>
            <person name="Ito T."/>
            <person name="Fujiyama A."/>
            <person name="Inagaki F."/>
            <person name="Takami H."/>
        </authorList>
    </citation>
    <scope>NUCLEOTIDE SEQUENCE</scope>
    <source>
        <strain evidence="1">Expedition CK06-06</strain>
    </source>
</reference>
<gene>
    <name evidence="1" type="ORF">S12H4_61871</name>
</gene>